<proteinExistence type="predicted"/>
<dbReference type="AlphaFoldDB" id="A0A1R4ABK6"/>
<dbReference type="GeneID" id="24425012"/>
<reference evidence="1 2" key="3">
    <citation type="journal article" date="2016" name="Sci. Rep.">
        <title>Genome-wide diversity and gene expression profiling of Babesia microti isolates identify polymorphic genes that mediate host-pathogen interactions.</title>
        <authorList>
            <person name="Silva J.C."/>
            <person name="Cornillot E."/>
            <person name="McCracken C."/>
            <person name="Usmani-Brown S."/>
            <person name="Dwivedi A."/>
            <person name="Ifeonu O.O."/>
            <person name="Crabtree J."/>
            <person name="Gotia H.T."/>
            <person name="Virji A.Z."/>
            <person name="Reynes C."/>
            <person name="Colinge J."/>
            <person name="Kumar V."/>
            <person name="Lawres L."/>
            <person name="Pazzi J.E."/>
            <person name="Pablo J.V."/>
            <person name="Hung C."/>
            <person name="Brancato J."/>
            <person name="Kumari P."/>
            <person name="Orvis J."/>
            <person name="Tretina K."/>
            <person name="Chibucos M."/>
            <person name="Ott S."/>
            <person name="Sadzewicz L."/>
            <person name="Sengamalay N."/>
            <person name="Shetty A.C."/>
            <person name="Su Q."/>
            <person name="Tallon L."/>
            <person name="Fraser C.M."/>
            <person name="Frutos R."/>
            <person name="Molina D.M."/>
            <person name="Krause P.J."/>
            <person name="Ben Mamoun C."/>
        </authorList>
    </citation>
    <scope>NUCLEOTIDE SEQUENCE [LARGE SCALE GENOMIC DNA]</scope>
    <source>
        <strain evidence="1 2">RI</strain>
    </source>
</reference>
<name>A0A1R4ABK6_BABMR</name>
<evidence type="ECO:0000313" key="2">
    <source>
        <dbReference type="Proteomes" id="UP000002899"/>
    </source>
</evidence>
<accession>A0A1R4ABK6</accession>
<sequence length="263" mass="30012">MYDYFVTVGDYLLAKADRFKLSQNCIALICNSFADYKFQHQSLFALISKFVNIDKKPGAIDFYHITMALRKFGIYSSTAIRWIIDTCTTDYLNSLSPQGLINVLCYLMAYNFYRLPMGFTLTHYLAITVGQLLPDTRDPELISQYKISSLIYHTITPQLLDCWLQNEVGDRVSAEWIRRKASALLYKSLLINSISGSHVNHSADHVERPDRSGQAYCAKHPVSYMGPSNFAVDVANVLENIGHTVMLEHNQDPYFIDILITQQ</sequence>
<dbReference type="EMBL" id="LN871598">
    <property type="protein sequence ID" value="SJK86397.1"/>
    <property type="molecule type" value="Genomic_DNA"/>
</dbReference>
<dbReference type="RefSeq" id="XP_021338558.1">
    <property type="nucleotide sequence ID" value="XM_021481986.1"/>
</dbReference>
<dbReference type="Proteomes" id="UP000002899">
    <property type="component" value="Chromosome III"/>
</dbReference>
<dbReference type="KEGG" id="bmic:BMR1_03g01855"/>
<reference evidence="1 2" key="1">
    <citation type="journal article" date="2012" name="Nucleic Acids Res.">
        <title>Sequencing of the smallest Apicomplexan genome from the human pathogen Babesia microti.</title>
        <authorList>
            <person name="Cornillot E."/>
            <person name="Hadj-Kaddour K."/>
            <person name="Dassouli A."/>
            <person name="Noel B."/>
            <person name="Ranwez V."/>
            <person name="Vacherie B."/>
            <person name="Augagneur Y."/>
            <person name="Bres V."/>
            <person name="Duclos A."/>
            <person name="Randazzo S."/>
            <person name="Carcy B."/>
            <person name="Debierre-Grockiego F."/>
            <person name="Delbecq S."/>
            <person name="Moubri-Menage K."/>
            <person name="Shams-Eldin H."/>
            <person name="Usmani-Brown S."/>
            <person name="Bringaud F."/>
            <person name="Wincker P."/>
            <person name="Vivares C.P."/>
            <person name="Schwarz R.T."/>
            <person name="Schetters T.P."/>
            <person name="Krause P.J."/>
            <person name="Gorenflot A."/>
            <person name="Berry V."/>
            <person name="Barbe V."/>
            <person name="Ben Mamoun C."/>
        </authorList>
    </citation>
    <scope>NUCLEOTIDE SEQUENCE [LARGE SCALE GENOMIC DNA]</scope>
    <source>
        <strain evidence="1 2">RI</strain>
    </source>
</reference>
<reference evidence="1 2" key="2">
    <citation type="journal article" date="2013" name="PLoS ONE">
        <title>Whole genome mapping and re-organization of the nuclear and mitochondrial genomes of Babesia microti isolates.</title>
        <authorList>
            <person name="Cornillot E."/>
            <person name="Dassouli A."/>
            <person name="Garg A."/>
            <person name="Pachikara N."/>
            <person name="Randazzo S."/>
            <person name="Depoix D."/>
            <person name="Carcy B."/>
            <person name="Delbecq S."/>
            <person name="Frutos R."/>
            <person name="Silva J.C."/>
            <person name="Sutton R."/>
            <person name="Krause P.J."/>
            <person name="Mamoun C.B."/>
        </authorList>
    </citation>
    <scope>NUCLEOTIDE SEQUENCE [LARGE SCALE GENOMIC DNA]</scope>
    <source>
        <strain evidence="1 2">RI</strain>
    </source>
</reference>
<dbReference type="VEuPathDB" id="PiroplasmaDB:BMR1_03g01855"/>
<keyword evidence="2" id="KW-1185">Reference proteome</keyword>
<evidence type="ECO:0000313" key="1">
    <source>
        <dbReference type="EMBL" id="SJK86397.1"/>
    </source>
</evidence>
<protein>
    <submittedName>
        <fullName evidence="1">Uncharacterized protein</fullName>
    </submittedName>
</protein>
<organism evidence="1 2">
    <name type="scientific">Babesia microti (strain RI)</name>
    <dbReference type="NCBI Taxonomy" id="1133968"/>
    <lineage>
        <taxon>Eukaryota</taxon>
        <taxon>Sar</taxon>
        <taxon>Alveolata</taxon>
        <taxon>Apicomplexa</taxon>
        <taxon>Aconoidasida</taxon>
        <taxon>Piroplasmida</taxon>
        <taxon>Babesiidae</taxon>
        <taxon>Babesia</taxon>
    </lineage>
</organism>